<accession>A0AAW0MB28</accession>
<reference evidence="1" key="1">
    <citation type="submission" date="2017-12" db="EMBL/GenBank/DDBJ databases">
        <authorList>
            <person name="Barbosa P."/>
            <person name="Usie A."/>
            <person name="Ramos A.M."/>
        </authorList>
    </citation>
    <scope>NUCLEOTIDE SEQUENCE</scope>
    <source>
        <strain evidence="1">HL8</strain>
        <tissue evidence="1">Leaves</tissue>
    </source>
</reference>
<evidence type="ECO:0000313" key="1">
    <source>
        <dbReference type="EMBL" id="KAK7861138.1"/>
    </source>
</evidence>
<organism evidence="1">
    <name type="scientific">Quercus suber</name>
    <name type="common">Cork oak</name>
    <dbReference type="NCBI Taxonomy" id="58331"/>
    <lineage>
        <taxon>Eukaryota</taxon>
        <taxon>Viridiplantae</taxon>
        <taxon>Streptophyta</taxon>
        <taxon>Embryophyta</taxon>
        <taxon>Tracheophyta</taxon>
        <taxon>Spermatophyta</taxon>
        <taxon>Magnoliopsida</taxon>
        <taxon>eudicotyledons</taxon>
        <taxon>Gunneridae</taxon>
        <taxon>Pentapetalae</taxon>
        <taxon>rosids</taxon>
        <taxon>fabids</taxon>
        <taxon>Fagales</taxon>
        <taxon>Fagaceae</taxon>
        <taxon>Quercus</taxon>
    </lineage>
</organism>
<protein>
    <submittedName>
        <fullName evidence="1">Ap-3 complex subunit mu</fullName>
    </submittedName>
</protein>
<dbReference type="AlphaFoldDB" id="A0AAW0MB28"/>
<gene>
    <name evidence="1" type="primary">AP3M_3</name>
    <name evidence="1" type="ORF">CFP56_024345</name>
</gene>
<comment type="caution">
    <text evidence="1">The sequence shown here is derived from an EMBL/GenBank/DDBJ whole genome shotgun (WGS) entry which is preliminary data.</text>
</comment>
<reference evidence="1" key="3">
    <citation type="submission" date="2023-07" db="EMBL/GenBank/DDBJ databases">
        <title>An improved reference 1 genome and first organelle genomes of Quercus suber.</title>
        <authorList>
            <consortium name="Genosuber Consortium"/>
            <person name="Usie A."/>
            <person name="Serra O."/>
            <person name="Barros P."/>
        </authorList>
    </citation>
    <scope>NUCLEOTIDE SEQUENCE</scope>
    <source>
        <strain evidence="1">HL8</strain>
        <tissue evidence="1">Leaves</tissue>
    </source>
</reference>
<sequence>MILGTMQFQLPPDIISIDLTSNHGKLGLERLHVFPTVQASFRIISVALSGLQIDKLDLKNLPTKSSLFLMLQIDSTSRVDVNVNFSLDICWFCKWPEGLRISVTSCHFDSLFTFNQIRT</sequence>
<reference evidence="1" key="2">
    <citation type="journal article" date="2018" name="Sci. Data">
        <title>The draft genome sequence of cork oak.</title>
        <authorList>
            <person name="Ramos A.M."/>
            <person name="Usie A."/>
            <person name="Barbosa P."/>
            <person name="Barros P.M."/>
            <person name="Capote T."/>
            <person name="Chaves I."/>
            <person name="Simoes F."/>
            <person name="Abreu I."/>
            <person name="Carrasquinho I."/>
            <person name="Faro C."/>
            <person name="Guimaraes J.B."/>
            <person name="Mendonca D."/>
            <person name="Nobrega F."/>
            <person name="Rodrigues L."/>
            <person name="Saibo N.J.M."/>
            <person name="Varela M.C."/>
            <person name="Egas C."/>
            <person name="Matos J."/>
            <person name="Miguel C.M."/>
            <person name="Oliveira M.M."/>
            <person name="Ricardo C.P."/>
            <person name="Goncalves S."/>
        </authorList>
    </citation>
    <scope>NUCLEOTIDE SEQUENCE [LARGE SCALE GENOMIC DNA]</scope>
    <source>
        <strain evidence="1">HL8</strain>
    </source>
</reference>
<name>A0AAW0MB28_QUESU</name>
<dbReference type="EMBL" id="PKMF04000003">
    <property type="protein sequence ID" value="KAK7861138.1"/>
    <property type="molecule type" value="Genomic_DNA"/>
</dbReference>
<proteinExistence type="predicted"/>